<evidence type="ECO:0000256" key="9">
    <source>
        <dbReference type="ARBA" id="ARBA00023136"/>
    </source>
</evidence>
<keyword evidence="7" id="KW-1133">Transmembrane helix</keyword>
<keyword evidence="8" id="KW-0916">Viral movement protein</keyword>
<dbReference type="GO" id="GO:0046740">
    <property type="term" value="P:transport of virus in host, cell to cell"/>
    <property type="evidence" value="ECO:0007669"/>
    <property type="project" value="UniProtKB-KW"/>
</dbReference>
<name>A0A1B0ND75_9VIRU</name>
<evidence type="ECO:0000313" key="14">
    <source>
        <dbReference type="EMBL" id="AGU26892.1"/>
    </source>
</evidence>
<keyword evidence="10" id="KW-1038">Host endoplasmic reticulum</keyword>
<dbReference type="GO" id="GO:0044167">
    <property type="term" value="C:host cell endoplasmic reticulum membrane"/>
    <property type="evidence" value="ECO:0007669"/>
    <property type="project" value="UniProtKB-SubCell"/>
</dbReference>
<evidence type="ECO:0000256" key="7">
    <source>
        <dbReference type="ARBA" id="ARBA00022989"/>
    </source>
</evidence>
<evidence type="ECO:0000256" key="11">
    <source>
        <dbReference type="ARBA" id="ARBA00025270"/>
    </source>
</evidence>
<organism evidence="14">
    <name type="scientific">Potato virus M</name>
    <dbReference type="NCBI Taxonomy" id="12167"/>
    <lineage>
        <taxon>Viruses</taxon>
        <taxon>Riboviria</taxon>
        <taxon>Orthornavirae</taxon>
        <taxon>Kitrinoviricota</taxon>
        <taxon>Alsuviricetes</taxon>
        <taxon>Tymovirales</taxon>
        <taxon>Betaflexiviridae</taxon>
        <taxon>Quinvirinae</taxon>
        <taxon>Carlavirus</taxon>
        <taxon>Carlavirus misolani</taxon>
    </lineage>
</organism>
<evidence type="ECO:0000256" key="13">
    <source>
        <dbReference type="ARBA" id="ARBA00033148"/>
    </source>
</evidence>
<comment type="function">
    <text evidence="11">Plays a role in viral cell-to-cell propagation, by facilitating genome transport to neighboring plant cells through plasmosdesmata. May induce the formation of granular vesicles derived from the Endoplasmic reticulum, which align on actin filaments.</text>
</comment>
<protein>
    <recommendedName>
        <fullName evidence="3">Movement protein TGBp3</fullName>
    </recommendedName>
    <alternativeName>
        <fullName evidence="12">7 kDa protein</fullName>
    </alternativeName>
    <alternativeName>
        <fullName evidence="13">Triple gene block 3 protein</fullName>
    </alternativeName>
</protein>
<sequence length="63" mass="6705">MIVYALVGLCAFCIVLYLTSQSQSGCVVLITGESVRVHGCQINSEFGSVLSKLKPFGCGSFRS</sequence>
<evidence type="ECO:0000256" key="1">
    <source>
        <dbReference type="ARBA" id="ARBA00004625"/>
    </source>
</evidence>
<reference evidence="14" key="1">
    <citation type="submission" date="2013-08" db="EMBL/GenBank/DDBJ databases">
        <title>Genetic variation of Potato virus M infecting pepino in China: an evidence of recent introduction.</title>
        <authorList>
            <person name="Ge B."/>
            <person name="He Z."/>
            <person name="Wang H."/>
            <person name="Liu G."/>
            <person name="Li S."/>
        </authorList>
    </citation>
    <scope>NUCLEOTIDE SEQUENCE</scope>
    <source>
        <strain evidence="14">GS6-1</strain>
    </source>
</reference>
<gene>
    <name evidence="14" type="primary">TGB3</name>
</gene>
<keyword evidence="5" id="KW-0812">Transmembrane</keyword>
<evidence type="ECO:0000256" key="12">
    <source>
        <dbReference type="ARBA" id="ARBA00030266"/>
    </source>
</evidence>
<evidence type="ECO:0000256" key="4">
    <source>
        <dbReference type="ARBA" id="ARBA00022448"/>
    </source>
</evidence>
<evidence type="ECO:0000256" key="8">
    <source>
        <dbReference type="ARBA" id="ARBA00023031"/>
    </source>
</evidence>
<dbReference type="InterPro" id="IPR003411">
    <property type="entry name" value="TGBp3"/>
</dbReference>
<evidence type="ECO:0000256" key="3">
    <source>
        <dbReference type="ARBA" id="ARBA00013812"/>
    </source>
</evidence>
<dbReference type="EMBL" id="KF561524">
    <property type="protein sequence ID" value="AGU26892.1"/>
    <property type="molecule type" value="Genomic_RNA"/>
</dbReference>
<keyword evidence="9" id="KW-0472">Membrane</keyword>
<evidence type="ECO:0000256" key="2">
    <source>
        <dbReference type="ARBA" id="ARBA00010355"/>
    </source>
</evidence>
<comment type="similarity">
    <text evidence="2">Belongs to the Tymovirales TGBp3 protein family.</text>
</comment>
<dbReference type="Pfam" id="PF02495">
    <property type="entry name" value="TGBp3"/>
    <property type="match status" value="1"/>
</dbReference>
<keyword evidence="4" id="KW-0813">Transport</keyword>
<evidence type="ECO:0000256" key="6">
    <source>
        <dbReference type="ARBA" id="ARBA00022870"/>
    </source>
</evidence>
<evidence type="ECO:0000256" key="10">
    <source>
        <dbReference type="ARBA" id="ARBA00023184"/>
    </source>
</evidence>
<evidence type="ECO:0000256" key="5">
    <source>
        <dbReference type="ARBA" id="ARBA00022692"/>
    </source>
</evidence>
<accession>A0A1B0ND75</accession>
<keyword evidence="6" id="KW-1043">Host membrane</keyword>
<proteinExistence type="inferred from homology"/>
<comment type="subcellular location">
    <subcellularLocation>
        <location evidence="1">Host endoplasmic reticulum membrane</location>
    </subcellularLocation>
</comment>